<feature type="transmembrane region" description="Helical" evidence="6">
    <location>
        <begin position="113"/>
        <end position="137"/>
    </location>
</feature>
<dbReference type="InterPro" id="IPR001123">
    <property type="entry name" value="LeuE-type"/>
</dbReference>
<feature type="transmembrane region" description="Helical" evidence="6">
    <location>
        <begin position="6"/>
        <end position="29"/>
    </location>
</feature>
<evidence type="ECO:0000313" key="7">
    <source>
        <dbReference type="EMBL" id="KAA5534794.1"/>
    </source>
</evidence>
<feature type="transmembrane region" description="Helical" evidence="6">
    <location>
        <begin position="183"/>
        <end position="207"/>
    </location>
</feature>
<sequence>MNYSEAIIKGILLGLFMAISVGPTLFAIIRYSMHHSYKAGIAFIFGVSFSDIIYVTLANIATTWLEFLEDHQDIVGYVGSGLFIIMGLVSLLKKYKPKRPKQGQPIAMSKGAYFKIWGTGFLMNALNPAVILLWVGATISVAGTTLPPRIVFFGSCLGIVLGFDIIKVLLADGIRRRLTLRRILYLNRISAVCILAFGFILFAKVYFHISLGH</sequence>
<evidence type="ECO:0000256" key="2">
    <source>
        <dbReference type="ARBA" id="ARBA00022475"/>
    </source>
</evidence>
<feature type="transmembrane region" description="Helical" evidence="6">
    <location>
        <begin position="74"/>
        <end position="92"/>
    </location>
</feature>
<dbReference type="EMBL" id="VWSH01000002">
    <property type="protein sequence ID" value="KAA5534794.1"/>
    <property type="molecule type" value="Genomic_DNA"/>
</dbReference>
<feature type="transmembrane region" description="Helical" evidence="6">
    <location>
        <begin position="41"/>
        <end position="62"/>
    </location>
</feature>
<comment type="caution">
    <text evidence="7">The sequence shown here is derived from an EMBL/GenBank/DDBJ whole genome shotgun (WGS) entry which is preliminary data.</text>
</comment>
<organism evidence="7 8">
    <name type="scientific">Taibaiella lutea</name>
    <dbReference type="NCBI Taxonomy" id="2608001"/>
    <lineage>
        <taxon>Bacteria</taxon>
        <taxon>Pseudomonadati</taxon>
        <taxon>Bacteroidota</taxon>
        <taxon>Chitinophagia</taxon>
        <taxon>Chitinophagales</taxon>
        <taxon>Chitinophagaceae</taxon>
        <taxon>Taibaiella</taxon>
    </lineage>
</organism>
<dbReference type="GO" id="GO:0015171">
    <property type="term" value="F:amino acid transmembrane transporter activity"/>
    <property type="evidence" value="ECO:0007669"/>
    <property type="project" value="TreeGrafter"/>
</dbReference>
<dbReference type="PANTHER" id="PTHR30086:SF20">
    <property type="entry name" value="ARGININE EXPORTER PROTEIN ARGO-RELATED"/>
    <property type="match status" value="1"/>
</dbReference>
<keyword evidence="3 6" id="KW-0812">Transmembrane</keyword>
<accession>A0A5M6CI59</accession>
<evidence type="ECO:0000256" key="3">
    <source>
        <dbReference type="ARBA" id="ARBA00022692"/>
    </source>
</evidence>
<evidence type="ECO:0000256" key="5">
    <source>
        <dbReference type="ARBA" id="ARBA00023136"/>
    </source>
</evidence>
<gene>
    <name evidence="7" type="ORF">F0919_09300</name>
</gene>
<evidence type="ECO:0000256" key="4">
    <source>
        <dbReference type="ARBA" id="ARBA00022989"/>
    </source>
</evidence>
<keyword evidence="4 6" id="KW-1133">Transmembrane helix</keyword>
<dbReference type="Pfam" id="PF01810">
    <property type="entry name" value="LysE"/>
    <property type="match status" value="1"/>
</dbReference>
<proteinExistence type="predicted"/>
<dbReference type="GO" id="GO:0005886">
    <property type="term" value="C:plasma membrane"/>
    <property type="evidence" value="ECO:0007669"/>
    <property type="project" value="UniProtKB-SubCell"/>
</dbReference>
<comment type="subcellular location">
    <subcellularLocation>
        <location evidence="1">Cell membrane</location>
        <topology evidence="1">Multi-pass membrane protein</topology>
    </subcellularLocation>
</comment>
<dbReference type="PANTHER" id="PTHR30086">
    <property type="entry name" value="ARGININE EXPORTER PROTEIN ARGO"/>
    <property type="match status" value="1"/>
</dbReference>
<dbReference type="Proteomes" id="UP000323632">
    <property type="component" value="Unassembled WGS sequence"/>
</dbReference>
<keyword evidence="2" id="KW-1003">Cell membrane</keyword>
<feature type="transmembrane region" description="Helical" evidence="6">
    <location>
        <begin position="149"/>
        <end position="171"/>
    </location>
</feature>
<dbReference type="RefSeq" id="WP_150032473.1">
    <property type="nucleotide sequence ID" value="NZ_VWSH01000002.1"/>
</dbReference>
<reference evidence="7 8" key="1">
    <citation type="submission" date="2019-09" db="EMBL/GenBank/DDBJ databases">
        <title>Genome sequence and assembly of Taibaiella sp.</title>
        <authorList>
            <person name="Chhetri G."/>
        </authorList>
    </citation>
    <scope>NUCLEOTIDE SEQUENCE [LARGE SCALE GENOMIC DNA]</scope>
    <source>
        <strain evidence="7 8">KVB11</strain>
    </source>
</reference>
<name>A0A5M6CI59_9BACT</name>
<dbReference type="AlphaFoldDB" id="A0A5M6CI59"/>
<evidence type="ECO:0000256" key="1">
    <source>
        <dbReference type="ARBA" id="ARBA00004651"/>
    </source>
</evidence>
<protein>
    <submittedName>
        <fullName evidence="7">Lysine transporter LysE</fullName>
    </submittedName>
</protein>
<evidence type="ECO:0000313" key="8">
    <source>
        <dbReference type="Proteomes" id="UP000323632"/>
    </source>
</evidence>
<keyword evidence="8" id="KW-1185">Reference proteome</keyword>
<keyword evidence="5 6" id="KW-0472">Membrane</keyword>
<evidence type="ECO:0000256" key="6">
    <source>
        <dbReference type="SAM" id="Phobius"/>
    </source>
</evidence>